<dbReference type="InterPro" id="IPR037066">
    <property type="entry name" value="Plug_dom_sf"/>
</dbReference>
<evidence type="ECO:0000259" key="13">
    <source>
        <dbReference type="Pfam" id="PF00593"/>
    </source>
</evidence>
<comment type="similarity">
    <text evidence="2 10 11">Belongs to the TonB-dependent receptor family.</text>
</comment>
<dbReference type="PROSITE" id="PS52016">
    <property type="entry name" value="TONB_DEPENDENT_REC_3"/>
    <property type="match status" value="1"/>
</dbReference>
<keyword evidence="5 10" id="KW-0812">Transmembrane</keyword>
<evidence type="ECO:0000256" key="9">
    <source>
        <dbReference type="ARBA" id="ARBA00023237"/>
    </source>
</evidence>
<keyword evidence="4 10" id="KW-1134">Transmembrane beta strand</keyword>
<dbReference type="InterPro" id="IPR036942">
    <property type="entry name" value="Beta-barrel_TonB_sf"/>
</dbReference>
<keyword evidence="7 10" id="KW-0472">Membrane</keyword>
<keyword evidence="8 15" id="KW-0675">Receptor</keyword>
<keyword evidence="3 10" id="KW-0813">Transport</keyword>
<dbReference type="EMBL" id="CP136522">
    <property type="protein sequence ID" value="WOT05890.1"/>
    <property type="molecule type" value="Genomic_DNA"/>
</dbReference>
<dbReference type="Gene3D" id="2.170.130.10">
    <property type="entry name" value="TonB-dependent receptor, plug domain"/>
    <property type="match status" value="1"/>
</dbReference>
<dbReference type="CDD" id="cd01347">
    <property type="entry name" value="ligand_gated_channel"/>
    <property type="match status" value="1"/>
</dbReference>
<dbReference type="InterPro" id="IPR039426">
    <property type="entry name" value="TonB-dep_rcpt-like"/>
</dbReference>
<name>A0ABZ0K2B7_9GAMM</name>
<accession>A0ABZ0K2B7</accession>
<feature type="domain" description="TonB-dependent receptor-like beta-barrel" evidence="13">
    <location>
        <begin position="254"/>
        <end position="674"/>
    </location>
</feature>
<dbReference type="RefSeq" id="WP_310470151.1">
    <property type="nucleotide sequence ID" value="NZ_CP136522.1"/>
</dbReference>
<evidence type="ECO:0000259" key="14">
    <source>
        <dbReference type="Pfam" id="PF07715"/>
    </source>
</evidence>
<evidence type="ECO:0000256" key="4">
    <source>
        <dbReference type="ARBA" id="ARBA00022452"/>
    </source>
</evidence>
<dbReference type="InterPro" id="IPR000531">
    <property type="entry name" value="Beta-barrel_TonB"/>
</dbReference>
<evidence type="ECO:0000256" key="7">
    <source>
        <dbReference type="ARBA" id="ARBA00023136"/>
    </source>
</evidence>
<dbReference type="InterPro" id="IPR010105">
    <property type="entry name" value="TonB_sidphr_rcpt"/>
</dbReference>
<sequence>MHGRFTYNRVALLVSALLTSWTAVAGNSDASEPEASNSDIEVIEIYGDMERRDGFRPRTADMGPLGTRSLLDTPYSISVFNNELIESVGATSLNDILKYMSSSQMEARGGTDVGRPQSRGMEGSVVQNNHMDGLNVAATTAQPIELFDRIEVINGLTGAIYGPASPAGMFNYIMKRPTSDYYTSLNTGVTDGGAVTLHVDTAGSPNEYFGYRVNLLNEEGTGYVKGSNIDRQLGGIALDIRPFEHTVIELNGSYYQFEKFGYPGGFSYSDDVALPDAPDSNEQGYGQEFAGTELNSKTFSARVKQEINDNWSFSVGYLEQDVERTFASVSHKLTGEGTMISSVTVAGTTNKYEITSNSAHLNGQFNTGDIRHDVVFGTTGYSWDIFTGTRRQTQVLGTSDVYDPQVYARPDIQMGNPYTLSSTTKAQSGFIGDTITWNEKFSTMLVGSYSEFEVDKYGASGGYNDDGLSSTISMIYKPVRSVSIYAAYADTLESGGTASDTAVNANESLPPVRSEQYELGYKSNLGKFDINAAIFQLERAIAYEGSDGIYKDQGLQRNTGAELSVNGNITDALKIFSGVTYLNSELKEAYDESTTGKKVVGIPDWQGNFLATYAVGAVPGLSVTANLHYTGKRAANSTNTTWADGYTTLDLGATYRTEKFFNKALTVRLHVTNVTNTKYWSAIFPGNISGTPGSNNSAFLGEPMQAFISASVKI</sequence>
<dbReference type="NCBIfam" id="TIGR01783">
    <property type="entry name" value="TonB-siderophor"/>
    <property type="match status" value="1"/>
</dbReference>
<proteinExistence type="inferred from homology"/>
<evidence type="ECO:0000313" key="16">
    <source>
        <dbReference type="Proteomes" id="UP001529491"/>
    </source>
</evidence>
<dbReference type="SUPFAM" id="SSF56935">
    <property type="entry name" value="Porins"/>
    <property type="match status" value="1"/>
</dbReference>
<evidence type="ECO:0000256" key="2">
    <source>
        <dbReference type="ARBA" id="ARBA00009810"/>
    </source>
</evidence>
<feature type="chain" id="PRO_5047117119" evidence="12">
    <location>
        <begin position="26"/>
        <end position="714"/>
    </location>
</feature>
<feature type="signal peptide" evidence="12">
    <location>
        <begin position="1"/>
        <end position="25"/>
    </location>
</feature>
<dbReference type="PANTHER" id="PTHR32552:SF82">
    <property type="entry name" value="FCUA PROTEIN"/>
    <property type="match status" value="1"/>
</dbReference>
<feature type="domain" description="TonB-dependent receptor plug" evidence="14">
    <location>
        <begin position="70"/>
        <end position="168"/>
    </location>
</feature>
<dbReference type="Pfam" id="PF07715">
    <property type="entry name" value="Plug"/>
    <property type="match status" value="1"/>
</dbReference>
<dbReference type="Proteomes" id="UP001529491">
    <property type="component" value="Chromosome"/>
</dbReference>
<keyword evidence="6 11" id="KW-0798">TonB box</keyword>
<dbReference type="Gene3D" id="2.40.170.20">
    <property type="entry name" value="TonB-dependent receptor, beta-barrel domain"/>
    <property type="match status" value="1"/>
</dbReference>
<dbReference type="Pfam" id="PF00593">
    <property type="entry name" value="TonB_dep_Rec_b-barrel"/>
    <property type="match status" value="1"/>
</dbReference>
<dbReference type="InterPro" id="IPR012910">
    <property type="entry name" value="Plug_dom"/>
</dbReference>
<evidence type="ECO:0000256" key="3">
    <source>
        <dbReference type="ARBA" id="ARBA00022448"/>
    </source>
</evidence>
<organism evidence="15 16">
    <name type="scientific">Shewanella youngdeokensis</name>
    <dbReference type="NCBI Taxonomy" id="2999068"/>
    <lineage>
        <taxon>Bacteria</taxon>
        <taxon>Pseudomonadati</taxon>
        <taxon>Pseudomonadota</taxon>
        <taxon>Gammaproteobacteria</taxon>
        <taxon>Alteromonadales</taxon>
        <taxon>Shewanellaceae</taxon>
        <taxon>Shewanella</taxon>
    </lineage>
</organism>
<comment type="subcellular location">
    <subcellularLocation>
        <location evidence="1 10">Cell outer membrane</location>
        <topology evidence="1 10">Multi-pass membrane protein</topology>
    </subcellularLocation>
</comment>
<evidence type="ECO:0000256" key="10">
    <source>
        <dbReference type="PROSITE-ProRule" id="PRU01360"/>
    </source>
</evidence>
<evidence type="ECO:0000256" key="1">
    <source>
        <dbReference type="ARBA" id="ARBA00004571"/>
    </source>
</evidence>
<evidence type="ECO:0000256" key="6">
    <source>
        <dbReference type="ARBA" id="ARBA00023077"/>
    </source>
</evidence>
<keyword evidence="9 10" id="KW-0998">Cell outer membrane</keyword>
<evidence type="ECO:0000256" key="8">
    <source>
        <dbReference type="ARBA" id="ARBA00023170"/>
    </source>
</evidence>
<evidence type="ECO:0000256" key="11">
    <source>
        <dbReference type="RuleBase" id="RU003357"/>
    </source>
</evidence>
<reference evidence="15 16" key="1">
    <citation type="submission" date="2023-10" db="EMBL/GenBank/DDBJ databases">
        <title>Complete genome sequence of Shewanella sp. DAU334.</title>
        <authorList>
            <person name="Lee Y.-S."/>
            <person name="Jeong H.-R."/>
            <person name="Hwang E.-J."/>
            <person name="Choi Y.-L."/>
            <person name="Kim G.-D."/>
        </authorList>
    </citation>
    <scope>NUCLEOTIDE SEQUENCE [LARGE SCALE GENOMIC DNA]</scope>
    <source>
        <strain evidence="15 16">DAU334</strain>
    </source>
</reference>
<keyword evidence="12" id="KW-0732">Signal</keyword>
<protein>
    <submittedName>
        <fullName evidence="15">TonB-dependent siderophore receptor</fullName>
    </submittedName>
</protein>
<evidence type="ECO:0000256" key="5">
    <source>
        <dbReference type="ARBA" id="ARBA00022692"/>
    </source>
</evidence>
<dbReference type="PANTHER" id="PTHR32552">
    <property type="entry name" value="FERRICHROME IRON RECEPTOR-RELATED"/>
    <property type="match status" value="1"/>
</dbReference>
<evidence type="ECO:0000313" key="15">
    <source>
        <dbReference type="EMBL" id="WOT05890.1"/>
    </source>
</evidence>
<evidence type="ECO:0000256" key="12">
    <source>
        <dbReference type="SAM" id="SignalP"/>
    </source>
</evidence>
<gene>
    <name evidence="15" type="ORF">RGE70_03405</name>
</gene>
<keyword evidence="16" id="KW-1185">Reference proteome</keyword>